<dbReference type="Pfam" id="PF13173">
    <property type="entry name" value="AAA_14"/>
    <property type="match status" value="1"/>
</dbReference>
<proteinExistence type="predicted"/>
<protein>
    <submittedName>
        <fullName evidence="3">AAA family ATPase</fullName>
    </submittedName>
</protein>
<sequence>MNRALLDELLVWKSQAERKPLLVDGARQTGKTYLLQQLFGQDFPNVVRIDFLESPAMADAFADSLAPTDVLTNIELLTGKPFNPQTDLLILDEIGECERAVTSLKYFAEKAPQMYVVASGSNIGLLNSFPVGKVEHHYLRPLSFREFLLAGNEFPLLKAYDAQMNSVAAHKQLFDKLTDYYFTGGMPEAVSTWYALSDRSILERINAVSQVQRDLIAGYQRDFGKYSGKTDANLIEAVFNAVPAQLSEVMDDSVKRFKFKYVYARKSRYQEFESAIAWLEKCRLVLKNFPIEGRPRSPLAAYAQENKFKLFMFDVGLLNHMLGVSYQELKRQGFEYKGYIAENFVQQEMAVVGFSPTYSWNDARAEIEFIISDRQGQIIPIEVKSGKRTRAKSLQSYIQKCHPSKTIKLTGTQGSGATETQHFVYPLYFTEHALRSHILSDDW</sequence>
<dbReference type="SUPFAM" id="SSF52540">
    <property type="entry name" value="P-loop containing nucleoside triphosphate hydrolases"/>
    <property type="match status" value="1"/>
</dbReference>
<dbReference type="InterPro" id="IPR025420">
    <property type="entry name" value="DUF4143"/>
</dbReference>
<dbReference type="RefSeq" id="WP_126760070.1">
    <property type="nucleotide sequence ID" value="NZ_PIPZ01000003.1"/>
</dbReference>
<dbReference type="Pfam" id="PF13635">
    <property type="entry name" value="DUF4143"/>
    <property type="match status" value="1"/>
</dbReference>
<feature type="domain" description="AAA" evidence="1">
    <location>
        <begin position="18"/>
        <end position="148"/>
    </location>
</feature>
<organism evidence="3 4">
    <name type="scientific">Pseudidiomarina marina</name>
    <dbReference type="NCBI Taxonomy" id="502366"/>
    <lineage>
        <taxon>Bacteria</taxon>
        <taxon>Pseudomonadati</taxon>
        <taxon>Pseudomonadota</taxon>
        <taxon>Gammaproteobacteria</taxon>
        <taxon>Alteromonadales</taxon>
        <taxon>Idiomarinaceae</taxon>
        <taxon>Pseudidiomarina</taxon>
    </lineage>
</organism>
<keyword evidence="4" id="KW-1185">Reference proteome</keyword>
<comment type="caution">
    <text evidence="3">The sequence shown here is derived from an EMBL/GenBank/DDBJ whole genome shotgun (WGS) entry which is preliminary data.</text>
</comment>
<dbReference type="Proteomes" id="UP000288127">
    <property type="component" value="Unassembled WGS sequence"/>
</dbReference>
<dbReference type="PANTHER" id="PTHR33295">
    <property type="entry name" value="ATPASE"/>
    <property type="match status" value="1"/>
</dbReference>
<gene>
    <name evidence="3" type="ORF">CWI76_09310</name>
</gene>
<dbReference type="InterPro" id="IPR027417">
    <property type="entry name" value="P-loop_NTPase"/>
</dbReference>
<feature type="domain" description="DUF4143" evidence="2">
    <location>
        <begin position="220"/>
        <end position="386"/>
    </location>
</feature>
<name>A0A432YE40_9GAMM</name>
<reference evidence="4" key="1">
    <citation type="journal article" date="2018" name="Front. Microbiol.">
        <title>Genome-Based Analysis Reveals the Taxonomy and Diversity of the Family Idiomarinaceae.</title>
        <authorList>
            <person name="Liu Y."/>
            <person name="Lai Q."/>
            <person name="Shao Z."/>
        </authorList>
    </citation>
    <scope>NUCLEOTIDE SEQUENCE [LARGE SCALE GENOMIC DNA]</scope>
    <source>
        <strain evidence="4">PIM1</strain>
    </source>
</reference>
<dbReference type="EMBL" id="PIPZ01000003">
    <property type="protein sequence ID" value="RUO59221.1"/>
    <property type="molecule type" value="Genomic_DNA"/>
</dbReference>
<dbReference type="OrthoDB" id="9801806at2"/>
<evidence type="ECO:0000313" key="3">
    <source>
        <dbReference type="EMBL" id="RUO59221.1"/>
    </source>
</evidence>
<accession>A0A432YE40</accession>
<evidence type="ECO:0000259" key="2">
    <source>
        <dbReference type="Pfam" id="PF13635"/>
    </source>
</evidence>
<evidence type="ECO:0000259" key="1">
    <source>
        <dbReference type="Pfam" id="PF13173"/>
    </source>
</evidence>
<dbReference type="InterPro" id="IPR041682">
    <property type="entry name" value="AAA_14"/>
</dbReference>
<dbReference type="PANTHER" id="PTHR33295:SF7">
    <property type="entry name" value="ATPASE"/>
    <property type="match status" value="1"/>
</dbReference>
<dbReference type="AlphaFoldDB" id="A0A432YE40"/>
<evidence type="ECO:0000313" key="4">
    <source>
        <dbReference type="Proteomes" id="UP000288127"/>
    </source>
</evidence>